<dbReference type="Gene3D" id="1.20.1250.20">
    <property type="entry name" value="MFS general substrate transporter like domains"/>
    <property type="match status" value="1"/>
</dbReference>
<dbReference type="PROSITE" id="PS50850">
    <property type="entry name" value="MFS"/>
    <property type="match status" value="1"/>
</dbReference>
<feature type="transmembrane region" description="Helical" evidence="2">
    <location>
        <begin position="90"/>
        <end position="110"/>
    </location>
</feature>
<accession>A0A6P7TZE3</accession>
<evidence type="ECO:0000256" key="2">
    <source>
        <dbReference type="SAM" id="Phobius"/>
    </source>
</evidence>
<dbReference type="AlphaFoldDB" id="A0A6P7TZE3"/>
<feature type="transmembrane region" description="Helical" evidence="2">
    <location>
        <begin position="47"/>
        <end position="70"/>
    </location>
</feature>
<keyword evidence="2" id="KW-0472">Membrane</keyword>
<feature type="transmembrane region" description="Helical" evidence="2">
    <location>
        <begin position="206"/>
        <end position="226"/>
    </location>
</feature>
<keyword evidence="2" id="KW-1133">Transmembrane helix</keyword>
<feature type="transmembrane region" description="Helical" evidence="2">
    <location>
        <begin position="117"/>
        <end position="137"/>
    </location>
</feature>
<evidence type="ECO:0000313" key="4">
    <source>
        <dbReference type="Proteomes" id="UP000515154"/>
    </source>
</evidence>
<evidence type="ECO:0000256" key="1">
    <source>
        <dbReference type="ARBA" id="ARBA00004141"/>
    </source>
</evidence>
<name>A0A6P7TZE3_9MOLL</name>
<feature type="domain" description="Major facilitator superfamily (MFS) profile" evidence="3">
    <location>
        <begin position="48"/>
        <end position="307"/>
    </location>
</feature>
<dbReference type="InterPro" id="IPR036259">
    <property type="entry name" value="MFS_trans_sf"/>
</dbReference>
<dbReference type="InterPro" id="IPR020846">
    <property type="entry name" value="MFS_dom"/>
</dbReference>
<sequence length="307" mass="34227">MDLGNNKLEYNLNIESELTNLPFPGDRNIEEKLISTMITPPSMPEGGFGWLTVIATFFLNFTVDGINGSAGIILPELQRYYNSSIEETTLVLSLLILFTYISSPMAAILMDKLKPRTIVIFFGLIATLSVTLTYFVVSVKLIAFTFGVLPGISFSMCVMCAQVMISLYFDKKRALAYSITGVGSGLGSILMPFLTSMIVNKHGFRFIFFFWGGLCFLLLILGPLYFPLKLAEDYENNFKNQSEKISVDLGDDSSAVYMRDLGNVSIDPWLETTNLISVKNHSMWINFILLRKGQPTLSFAATPSLEK</sequence>
<dbReference type="InterPro" id="IPR011701">
    <property type="entry name" value="MFS"/>
</dbReference>
<dbReference type="GO" id="GO:0016020">
    <property type="term" value="C:membrane"/>
    <property type="evidence" value="ECO:0007669"/>
    <property type="project" value="UniProtKB-SubCell"/>
</dbReference>
<feature type="transmembrane region" description="Helical" evidence="2">
    <location>
        <begin position="143"/>
        <end position="167"/>
    </location>
</feature>
<dbReference type="RefSeq" id="XP_029657178.1">
    <property type="nucleotide sequence ID" value="XM_029801318.1"/>
</dbReference>
<comment type="subcellular location">
    <subcellularLocation>
        <location evidence="1">Membrane</location>
        <topology evidence="1">Multi-pass membrane protein</topology>
    </subcellularLocation>
</comment>
<dbReference type="Proteomes" id="UP000515154">
    <property type="component" value="Unplaced"/>
</dbReference>
<dbReference type="InterPro" id="IPR050327">
    <property type="entry name" value="Proton-linked_MCT"/>
</dbReference>
<protein>
    <submittedName>
        <fullName evidence="5">Monocarboxylate transporter 12-like</fullName>
    </submittedName>
</protein>
<evidence type="ECO:0000313" key="5">
    <source>
        <dbReference type="RefSeq" id="XP_029657178.1"/>
    </source>
</evidence>
<gene>
    <name evidence="5" type="primary">LOC115231258</name>
</gene>
<dbReference type="SUPFAM" id="SSF103473">
    <property type="entry name" value="MFS general substrate transporter"/>
    <property type="match status" value="1"/>
</dbReference>
<proteinExistence type="predicted"/>
<organism evidence="4 5">
    <name type="scientific">Octopus sinensis</name>
    <name type="common">East Asian common octopus</name>
    <dbReference type="NCBI Taxonomy" id="2607531"/>
    <lineage>
        <taxon>Eukaryota</taxon>
        <taxon>Metazoa</taxon>
        <taxon>Spiralia</taxon>
        <taxon>Lophotrochozoa</taxon>
        <taxon>Mollusca</taxon>
        <taxon>Cephalopoda</taxon>
        <taxon>Coleoidea</taxon>
        <taxon>Octopodiformes</taxon>
        <taxon>Octopoda</taxon>
        <taxon>Incirrata</taxon>
        <taxon>Octopodidae</taxon>
        <taxon>Octopus</taxon>
    </lineage>
</organism>
<dbReference type="PANTHER" id="PTHR11360:SF284">
    <property type="entry name" value="EG:103B4.3 PROTEIN-RELATED"/>
    <property type="match status" value="1"/>
</dbReference>
<keyword evidence="4" id="KW-1185">Reference proteome</keyword>
<dbReference type="KEGG" id="osn:115231258"/>
<dbReference type="Pfam" id="PF07690">
    <property type="entry name" value="MFS_1"/>
    <property type="match status" value="1"/>
</dbReference>
<evidence type="ECO:0000259" key="3">
    <source>
        <dbReference type="PROSITE" id="PS50850"/>
    </source>
</evidence>
<dbReference type="GO" id="GO:0022857">
    <property type="term" value="F:transmembrane transporter activity"/>
    <property type="evidence" value="ECO:0007669"/>
    <property type="project" value="InterPro"/>
</dbReference>
<reference evidence="5" key="1">
    <citation type="submission" date="2025-08" db="UniProtKB">
        <authorList>
            <consortium name="RefSeq"/>
        </authorList>
    </citation>
    <scope>IDENTIFICATION</scope>
</reference>
<feature type="transmembrane region" description="Helical" evidence="2">
    <location>
        <begin position="174"/>
        <end position="194"/>
    </location>
</feature>
<dbReference type="PANTHER" id="PTHR11360">
    <property type="entry name" value="MONOCARBOXYLATE TRANSPORTER"/>
    <property type="match status" value="1"/>
</dbReference>
<keyword evidence="2" id="KW-0812">Transmembrane</keyword>